<dbReference type="PANTHER" id="PTHR11601">
    <property type="entry name" value="CYSTEINE DESULFURYLASE FAMILY MEMBER"/>
    <property type="match status" value="1"/>
</dbReference>
<dbReference type="Gene3D" id="3.40.640.10">
    <property type="entry name" value="Type I PLP-dependent aspartate aminotransferase-like (Major domain)"/>
    <property type="match status" value="1"/>
</dbReference>
<proteinExistence type="inferred from homology"/>
<dbReference type="InterPro" id="IPR015421">
    <property type="entry name" value="PyrdxlP-dep_Trfase_major"/>
</dbReference>
<dbReference type="InterPro" id="IPR015424">
    <property type="entry name" value="PyrdxlP-dep_Trfase"/>
</dbReference>
<dbReference type="Gene3D" id="3.90.1150.10">
    <property type="entry name" value="Aspartate Aminotransferase, domain 1"/>
    <property type="match status" value="1"/>
</dbReference>
<evidence type="ECO:0000256" key="4">
    <source>
        <dbReference type="ARBA" id="ARBA00022723"/>
    </source>
</evidence>
<evidence type="ECO:0000256" key="7">
    <source>
        <dbReference type="ARBA" id="ARBA00023014"/>
    </source>
</evidence>
<reference evidence="11" key="1">
    <citation type="submission" date="2015-11" db="EMBL/GenBank/DDBJ databases">
        <authorList>
            <person name="Varghese N."/>
        </authorList>
    </citation>
    <scope>NUCLEOTIDE SEQUENCE [LARGE SCALE GENOMIC DNA]</scope>
    <source>
        <strain evidence="11">DSM 45899</strain>
    </source>
</reference>
<keyword evidence="5" id="KW-0663">Pyridoxal phosphate</keyword>
<dbReference type="EMBL" id="FAOZ01000035">
    <property type="protein sequence ID" value="CUU60086.1"/>
    <property type="molecule type" value="Genomic_DNA"/>
</dbReference>
<sequence>MPRNGRSVTLVPAYLDHASTTPLHPVAREALLAAMDDGWADPARLHREGRRARMLLDAARETVAGVLGARAPEISFTASGTAAAHLALLGTAAARRRAGGVVVVSAVEHSSVLHAAQRHEGAGGEVVTIGVDRLGRVDPAAFTAALDARPDTAVAALQHANHEVGTVQPVAEVAQALRARGVPLLTDAAMTLGRIRVDLPELGADLLTASAHKFGGPPGVGLLVVRTGTRWAAPGPADEREYGRVPGFPNVPAVVATAAALAVRATEIDAEAPRLASYANRLRERLPELVEDVELLGPGGTDPTVALPHVVAFSCLYVAGEALLAELDQAGIAVSSGSSCTADTLTPSHVLVAMGALTHGNLRVSFGRESTEADVDALLAALPAAVRAVRERAGAAGL</sequence>
<dbReference type="GO" id="GO:0051536">
    <property type="term" value="F:iron-sulfur cluster binding"/>
    <property type="evidence" value="ECO:0007669"/>
    <property type="project" value="UniProtKB-KW"/>
</dbReference>
<comment type="cofactor">
    <cofactor evidence="1">
        <name>pyridoxal 5'-phosphate</name>
        <dbReference type="ChEBI" id="CHEBI:597326"/>
    </cofactor>
</comment>
<evidence type="ECO:0000259" key="9">
    <source>
        <dbReference type="Pfam" id="PF00266"/>
    </source>
</evidence>
<keyword evidence="6" id="KW-0408">Iron</keyword>
<dbReference type="PANTHER" id="PTHR11601:SF34">
    <property type="entry name" value="CYSTEINE DESULFURASE"/>
    <property type="match status" value="1"/>
</dbReference>
<keyword evidence="7" id="KW-0411">Iron-sulfur</keyword>
<dbReference type="SUPFAM" id="SSF53383">
    <property type="entry name" value="PLP-dependent transferases"/>
    <property type="match status" value="1"/>
</dbReference>
<dbReference type="GO" id="GO:0031071">
    <property type="term" value="F:cysteine desulfurase activity"/>
    <property type="evidence" value="ECO:0007669"/>
    <property type="project" value="UniProtKB-EC"/>
</dbReference>
<keyword evidence="11" id="KW-1185">Reference proteome</keyword>
<dbReference type="Proteomes" id="UP000198802">
    <property type="component" value="Unassembled WGS sequence"/>
</dbReference>
<dbReference type="InterPro" id="IPR016454">
    <property type="entry name" value="Cysteine_dSase"/>
</dbReference>
<evidence type="ECO:0000313" key="11">
    <source>
        <dbReference type="Proteomes" id="UP000198802"/>
    </source>
</evidence>
<keyword evidence="3" id="KW-0808">Transferase</keyword>
<comment type="similarity">
    <text evidence="2">Belongs to the class-V pyridoxal-phosphate-dependent aminotransferase family. NifS/IscS subfamily.</text>
</comment>
<dbReference type="GO" id="GO:0046872">
    <property type="term" value="F:metal ion binding"/>
    <property type="evidence" value="ECO:0007669"/>
    <property type="project" value="UniProtKB-KW"/>
</dbReference>
<evidence type="ECO:0000256" key="3">
    <source>
        <dbReference type="ARBA" id="ARBA00022679"/>
    </source>
</evidence>
<keyword evidence="4" id="KW-0479">Metal-binding</keyword>
<evidence type="ECO:0000256" key="8">
    <source>
        <dbReference type="ARBA" id="ARBA00050776"/>
    </source>
</evidence>
<dbReference type="PIRSF" id="PIRSF005572">
    <property type="entry name" value="NifS"/>
    <property type="match status" value="1"/>
</dbReference>
<evidence type="ECO:0000256" key="2">
    <source>
        <dbReference type="ARBA" id="ARBA00006490"/>
    </source>
</evidence>
<evidence type="ECO:0000256" key="6">
    <source>
        <dbReference type="ARBA" id="ARBA00023004"/>
    </source>
</evidence>
<dbReference type="InterPro" id="IPR015422">
    <property type="entry name" value="PyrdxlP-dep_Trfase_small"/>
</dbReference>
<evidence type="ECO:0000256" key="1">
    <source>
        <dbReference type="ARBA" id="ARBA00001933"/>
    </source>
</evidence>
<dbReference type="InterPro" id="IPR000192">
    <property type="entry name" value="Aminotrans_V_dom"/>
</dbReference>
<comment type="catalytic activity">
    <reaction evidence="8">
        <text>(sulfur carrier)-H + L-cysteine = (sulfur carrier)-SH + L-alanine</text>
        <dbReference type="Rhea" id="RHEA:43892"/>
        <dbReference type="Rhea" id="RHEA-COMP:14737"/>
        <dbReference type="Rhea" id="RHEA-COMP:14739"/>
        <dbReference type="ChEBI" id="CHEBI:29917"/>
        <dbReference type="ChEBI" id="CHEBI:35235"/>
        <dbReference type="ChEBI" id="CHEBI:57972"/>
        <dbReference type="ChEBI" id="CHEBI:64428"/>
        <dbReference type="EC" id="2.8.1.7"/>
    </reaction>
</comment>
<evidence type="ECO:0000256" key="5">
    <source>
        <dbReference type="ARBA" id="ARBA00022898"/>
    </source>
</evidence>
<name>A0A0S4QZV4_9ACTN</name>
<organism evidence="10 11">
    <name type="scientific">Parafrankia irregularis</name>
    <dbReference type="NCBI Taxonomy" id="795642"/>
    <lineage>
        <taxon>Bacteria</taxon>
        <taxon>Bacillati</taxon>
        <taxon>Actinomycetota</taxon>
        <taxon>Actinomycetes</taxon>
        <taxon>Frankiales</taxon>
        <taxon>Frankiaceae</taxon>
        <taxon>Parafrankia</taxon>
    </lineage>
</organism>
<evidence type="ECO:0000313" key="10">
    <source>
        <dbReference type="EMBL" id="CUU60086.1"/>
    </source>
</evidence>
<gene>
    <name evidence="10" type="ORF">Ga0074812_13528</name>
</gene>
<protein>
    <submittedName>
        <fullName evidence="10">Cysteine desulfurase</fullName>
    </submittedName>
</protein>
<accession>A0A0S4QZV4</accession>
<dbReference type="Pfam" id="PF00266">
    <property type="entry name" value="Aminotran_5"/>
    <property type="match status" value="1"/>
</dbReference>
<dbReference type="AlphaFoldDB" id="A0A0S4QZV4"/>
<feature type="domain" description="Aminotransferase class V" evidence="9">
    <location>
        <begin position="14"/>
        <end position="378"/>
    </location>
</feature>